<proteinExistence type="predicted"/>
<keyword evidence="1" id="KW-1133">Transmembrane helix</keyword>
<evidence type="ECO:0000313" key="2">
    <source>
        <dbReference type="EMBL" id="AXF86608.1"/>
    </source>
</evidence>
<name>A0A345DE20_9BURK</name>
<evidence type="ECO:0000256" key="1">
    <source>
        <dbReference type="SAM" id="Phobius"/>
    </source>
</evidence>
<feature type="transmembrane region" description="Helical" evidence="1">
    <location>
        <begin position="12"/>
        <end position="30"/>
    </location>
</feature>
<dbReference type="RefSeq" id="WP_114563662.1">
    <property type="nucleotide sequence ID" value="NZ_CP031124.1"/>
</dbReference>
<dbReference type="Proteomes" id="UP000252182">
    <property type="component" value="Chromosome"/>
</dbReference>
<dbReference type="OrthoDB" id="274512at2"/>
<gene>
    <name evidence="2" type="ORF">DTO96_102363</name>
</gene>
<reference evidence="3" key="1">
    <citation type="submission" date="2018-07" db="EMBL/GenBank/DDBJ databases">
        <authorList>
            <person name="Kim H."/>
        </authorList>
    </citation>
    <scope>NUCLEOTIDE SEQUENCE [LARGE SCALE GENOMIC DNA]</scope>
    <source>
        <strain evidence="3">F02</strain>
    </source>
</reference>
<protein>
    <submittedName>
        <fullName evidence="2">Uncharacterized protein</fullName>
    </submittedName>
</protein>
<keyword evidence="1" id="KW-0812">Transmembrane</keyword>
<organism evidence="2 3">
    <name type="scientific">Ephemeroptericola cinctiostellae</name>
    <dbReference type="NCBI Taxonomy" id="2268024"/>
    <lineage>
        <taxon>Bacteria</taxon>
        <taxon>Pseudomonadati</taxon>
        <taxon>Pseudomonadota</taxon>
        <taxon>Betaproteobacteria</taxon>
        <taxon>Burkholderiales</taxon>
        <taxon>Burkholderiaceae</taxon>
        <taxon>Ephemeroptericola</taxon>
    </lineage>
</organism>
<evidence type="ECO:0000313" key="3">
    <source>
        <dbReference type="Proteomes" id="UP000252182"/>
    </source>
</evidence>
<accession>A0A345DE20</accession>
<dbReference type="KEGG" id="hyf:DTO96_102363"/>
<keyword evidence="3" id="KW-1185">Reference proteome</keyword>
<sequence length="142" mass="16520">MLKRLLKLLKWLWALPITVFGLLVLLLAVPSRPKVAWLRIGSTGALCAWGGWLDVWLQRHPLGSMYAATFGHVVLARDLKKMCYCGAHEYEHVRQTERWGIFLPLAYVCNGVWQVLHGRRFYRDNAFEVAAYCFGPERFERR</sequence>
<dbReference type="EMBL" id="CP031124">
    <property type="protein sequence ID" value="AXF86608.1"/>
    <property type="molecule type" value="Genomic_DNA"/>
</dbReference>
<dbReference type="AlphaFoldDB" id="A0A345DE20"/>
<feature type="transmembrane region" description="Helical" evidence="1">
    <location>
        <begin position="36"/>
        <end position="57"/>
    </location>
</feature>
<keyword evidence="1" id="KW-0472">Membrane</keyword>